<dbReference type="NCBIfam" id="TIGR01947">
    <property type="entry name" value="rnfG"/>
    <property type="match status" value="1"/>
</dbReference>
<keyword evidence="6" id="KW-1003">Cell membrane</keyword>
<keyword evidence="9" id="KW-1185">Reference proteome</keyword>
<keyword evidence="6" id="KW-0997">Cell inner membrane</keyword>
<evidence type="ECO:0000313" key="8">
    <source>
        <dbReference type="EMBL" id="KDN94986.1"/>
    </source>
</evidence>
<keyword evidence="5 6" id="KW-0249">Electron transport</keyword>
<keyword evidence="1 6" id="KW-0813">Transport</keyword>
<keyword evidence="6" id="KW-1278">Translocase</keyword>
<dbReference type="Pfam" id="PF04205">
    <property type="entry name" value="FMN_bind"/>
    <property type="match status" value="1"/>
</dbReference>
<organism evidence="8 9">
    <name type="scientific">Hydrogenovibrio marinus</name>
    <dbReference type="NCBI Taxonomy" id="28885"/>
    <lineage>
        <taxon>Bacteria</taxon>
        <taxon>Pseudomonadati</taxon>
        <taxon>Pseudomonadota</taxon>
        <taxon>Gammaproteobacteria</taxon>
        <taxon>Thiotrichales</taxon>
        <taxon>Piscirickettsiaceae</taxon>
        <taxon>Hydrogenovibrio</taxon>
    </lineage>
</organism>
<evidence type="ECO:0000256" key="6">
    <source>
        <dbReference type="HAMAP-Rule" id="MF_00479"/>
    </source>
</evidence>
<comment type="cofactor">
    <cofactor evidence="6">
        <name>FMN</name>
        <dbReference type="ChEBI" id="CHEBI:58210"/>
    </cofactor>
</comment>
<evidence type="ECO:0000256" key="2">
    <source>
        <dbReference type="ARBA" id="ARBA00022553"/>
    </source>
</evidence>
<dbReference type="GO" id="GO:0005886">
    <property type="term" value="C:plasma membrane"/>
    <property type="evidence" value="ECO:0007669"/>
    <property type="project" value="UniProtKB-SubCell"/>
</dbReference>
<comment type="similarity">
    <text evidence="6">Belongs to the RnfG family.</text>
</comment>
<evidence type="ECO:0000259" key="7">
    <source>
        <dbReference type="SMART" id="SM00900"/>
    </source>
</evidence>
<feature type="modified residue" description="FMN phosphoryl threonine" evidence="6">
    <location>
        <position position="172"/>
    </location>
</feature>
<dbReference type="PANTHER" id="PTHR36118">
    <property type="entry name" value="ION-TRANSLOCATING OXIDOREDUCTASE COMPLEX SUBUNIT G"/>
    <property type="match status" value="1"/>
</dbReference>
<dbReference type="PANTHER" id="PTHR36118:SF1">
    <property type="entry name" value="ION-TRANSLOCATING OXIDOREDUCTASE COMPLEX SUBUNIT G"/>
    <property type="match status" value="1"/>
</dbReference>
<dbReference type="GO" id="GO:0009055">
    <property type="term" value="F:electron transfer activity"/>
    <property type="evidence" value="ECO:0007669"/>
    <property type="project" value="InterPro"/>
</dbReference>
<dbReference type="AlphaFoldDB" id="A0A066ZX97"/>
<comment type="subcellular location">
    <subcellularLocation>
        <location evidence="6">Cell inner membrane</location>
        <topology evidence="6">Single-pass membrane protein</topology>
    </subcellularLocation>
</comment>
<keyword evidence="6" id="KW-0812">Transmembrane</keyword>
<dbReference type="GO" id="GO:0022900">
    <property type="term" value="P:electron transport chain"/>
    <property type="evidence" value="ECO:0007669"/>
    <property type="project" value="UniProtKB-UniRule"/>
</dbReference>
<comment type="function">
    <text evidence="6">Part of a membrane-bound complex that couples electron transfer with translocation of ions across the membrane.</text>
</comment>
<evidence type="ECO:0000256" key="1">
    <source>
        <dbReference type="ARBA" id="ARBA00022448"/>
    </source>
</evidence>
<reference evidence="8 9" key="1">
    <citation type="submission" date="2014-04" db="EMBL/GenBank/DDBJ databases">
        <title>Draft genome sequence of Hydrogenovibrio marinus MH-110, a model organism for aerobic H2 metabolism.</title>
        <authorList>
            <person name="Cha H.J."/>
            <person name="Jo B.H."/>
            <person name="Hwang B.H."/>
        </authorList>
    </citation>
    <scope>NUCLEOTIDE SEQUENCE [LARGE SCALE GENOMIC DNA]</scope>
    <source>
        <strain evidence="8 9">MH-110</strain>
    </source>
</reference>
<gene>
    <name evidence="6" type="primary">rnfG</name>
    <name evidence="8" type="ORF">EI16_01345</name>
</gene>
<dbReference type="NCBIfam" id="NF002519">
    <property type="entry name" value="PRK01908.1"/>
    <property type="match status" value="1"/>
</dbReference>
<dbReference type="EC" id="7.-.-.-" evidence="6"/>
<dbReference type="PIRSF" id="PIRSF006091">
    <property type="entry name" value="E_trnsport_RnfG"/>
    <property type="match status" value="1"/>
</dbReference>
<dbReference type="Proteomes" id="UP000027341">
    <property type="component" value="Unassembled WGS sequence"/>
</dbReference>
<comment type="subunit">
    <text evidence="6">The complex is composed of six subunits: RnfA, RnfB, RnfC, RnfD, RnfE and RnfG.</text>
</comment>
<dbReference type="STRING" id="28885.EI16_01345"/>
<evidence type="ECO:0000313" key="9">
    <source>
        <dbReference type="Proteomes" id="UP000027341"/>
    </source>
</evidence>
<feature type="domain" description="FMN-binding" evidence="7">
    <location>
        <begin position="97"/>
        <end position="189"/>
    </location>
</feature>
<accession>A0A066ZX97</accession>
<keyword evidence="2 6" id="KW-0597">Phosphoprotein</keyword>
<evidence type="ECO:0000256" key="4">
    <source>
        <dbReference type="ARBA" id="ARBA00022643"/>
    </source>
</evidence>
<dbReference type="EMBL" id="JMIU01000001">
    <property type="protein sequence ID" value="KDN94986.1"/>
    <property type="molecule type" value="Genomic_DNA"/>
</dbReference>
<sequence>MFKSARVLSLYVLLGVGLLLAVKFVTQELIDNAEKENKQAAFNEVLPASSYDNDPLKDTKNLTNEALLGSETPVTFYRARKDGKPAGVIFEAVAPDGYSGKITVLIGVYPDGRISGVRVLKHKETPGLGDKIELRKSNWILSFNDMNLRDDNAAKWRVKKDGGIFDQFTGATITPRAVVKAVRKALTFVNQQGAKLYD</sequence>
<proteinExistence type="inferred from homology"/>
<name>A0A066ZX97_HYDMR</name>
<dbReference type="GO" id="GO:0010181">
    <property type="term" value="F:FMN binding"/>
    <property type="evidence" value="ECO:0007669"/>
    <property type="project" value="InterPro"/>
</dbReference>
<comment type="caution">
    <text evidence="8">The sequence shown here is derived from an EMBL/GenBank/DDBJ whole genome shotgun (WGS) entry which is preliminary data.</text>
</comment>
<evidence type="ECO:0000256" key="3">
    <source>
        <dbReference type="ARBA" id="ARBA00022630"/>
    </source>
</evidence>
<keyword evidence="6" id="KW-1133">Transmembrane helix</keyword>
<dbReference type="InterPro" id="IPR010209">
    <property type="entry name" value="Ion_transpt_RnfG/RsxG"/>
</dbReference>
<dbReference type="InterPro" id="IPR007329">
    <property type="entry name" value="FMN-bd"/>
</dbReference>
<keyword evidence="3 6" id="KW-0285">Flavoprotein</keyword>
<dbReference type="SMART" id="SM00900">
    <property type="entry name" value="FMN_bind"/>
    <property type="match status" value="1"/>
</dbReference>
<protein>
    <recommendedName>
        <fullName evidence="6">Ion-translocating oxidoreductase complex subunit G</fullName>
        <ecNumber evidence="6">7.-.-.-</ecNumber>
    </recommendedName>
    <alternativeName>
        <fullName evidence="6">Rnf electron transport complex subunit G</fullName>
    </alternativeName>
</protein>
<keyword evidence="6" id="KW-0472">Membrane</keyword>
<dbReference type="HAMAP" id="MF_00479">
    <property type="entry name" value="RsxG_RnfG"/>
    <property type="match status" value="1"/>
</dbReference>
<evidence type="ECO:0000256" key="5">
    <source>
        <dbReference type="ARBA" id="ARBA00022982"/>
    </source>
</evidence>
<keyword evidence="4 6" id="KW-0288">FMN</keyword>